<protein>
    <submittedName>
        <fullName evidence="1">Uncharacterized protein</fullName>
    </submittedName>
</protein>
<organism evidence="1 2">
    <name type="scientific">Cordyceps javanica</name>
    <dbReference type="NCBI Taxonomy" id="43265"/>
    <lineage>
        <taxon>Eukaryota</taxon>
        <taxon>Fungi</taxon>
        <taxon>Dikarya</taxon>
        <taxon>Ascomycota</taxon>
        <taxon>Pezizomycotina</taxon>
        <taxon>Sordariomycetes</taxon>
        <taxon>Hypocreomycetidae</taxon>
        <taxon>Hypocreales</taxon>
        <taxon>Cordycipitaceae</taxon>
        <taxon>Cordyceps</taxon>
    </lineage>
</organism>
<dbReference type="AlphaFoldDB" id="A0A545UQB3"/>
<reference evidence="1 2" key="1">
    <citation type="journal article" date="2019" name="Appl. Microbiol. Biotechnol.">
        <title>Genome sequence of Isaria javanica and comparative genome analysis insights into family S53 peptidase evolution in fungal entomopathogens.</title>
        <authorList>
            <person name="Lin R."/>
            <person name="Zhang X."/>
            <person name="Xin B."/>
            <person name="Zou M."/>
            <person name="Gao Y."/>
            <person name="Qin F."/>
            <person name="Hu Q."/>
            <person name="Xie B."/>
            <person name="Cheng X."/>
        </authorList>
    </citation>
    <scope>NUCLEOTIDE SEQUENCE [LARGE SCALE GENOMIC DNA]</scope>
    <source>
        <strain evidence="1 2">IJ1G</strain>
    </source>
</reference>
<comment type="caution">
    <text evidence="1">The sequence shown here is derived from an EMBL/GenBank/DDBJ whole genome shotgun (WGS) entry which is preliminary data.</text>
</comment>
<keyword evidence="2" id="KW-1185">Reference proteome</keyword>
<dbReference type="EMBL" id="SPUK01000018">
    <property type="protein sequence ID" value="TQV91648.1"/>
    <property type="molecule type" value="Genomic_DNA"/>
</dbReference>
<accession>A0A545UQB3</accession>
<name>A0A545UQB3_9HYPO</name>
<proteinExistence type="predicted"/>
<gene>
    <name evidence="1" type="ORF">IF1G_09714</name>
</gene>
<dbReference type="Proteomes" id="UP000315783">
    <property type="component" value="Unassembled WGS sequence"/>
</dbReference>
<sequence>MFSGAVLRKVLIAGYNMQGSVCNPHSVSTYRYAPARCYIASADGPNDGQWTLIPTRHEPLMRAGRLRVLASRRNPRGN</sequence>
<evidence type="ECO:0000313" key="1">
    <source>
        <dbReference type="EMBL" id="TQV91648.1"/>
    </source>
</evidence>
<evidence type="ECO:0000313" key="2">
    <source>
        <dbReference type="Proteomes" id="UP000315783"/>
    </source>
</evidence>